<dbReference type="Pfam" id="PF02502">
    <property type="entry name" value="LacAB_rpiB"/>
    <property type="match status" value="1"/>
</dbReference>
<keyword evidence="2 5" id="KW-0413">Isomerase</keyword>
<comment type="caution">
    <text evidence="5">The sequence shown here is derived from an EMBL/GenBank/DDBJ whole genome shotgun (WGS) entry which is preliminary data.</text>
</comment>
<dbReference type="SUPFAM" id="SSF89623">
    <property type="entry name" value="Ribose/Galactose isomerase RpiB/AlsB"/>
    <property type="match status" value="1"/>
</dbReference>
<evidence type="ECO:0000256" key="2">
    <source>
        <dbReference type="ARBA" id="ARBA00023235"/>
    </source>
</evidence>
<dbReference type="InterPro" id="IPR036569">
    <property type="entry name" value="RpiB_LacA_LacB_sf"/>
</dbReference>
<dbReference type="STRING" id="266762.HQ36_04280"/>
<gene>
    <name evidence="5" type="ORF">HQ36_04280</name>
</gene>
<dbReference type="InterPro" id="IPR003500">
    <property type="entry name" value="RpiB_LacA_LacB"/>
</dbReference>
<reference evidence="5 6" key="1">
    <citation type="submission" date="2014-08" db="EMBL/GenBank/DDBJ databases">
        <title>Porphyromonas gingivicanis strain:COT-022_OH1391 Genome sequencing.</title>
        <authorList>
            <person name="Wallis C."/>
            <person name="Deusch O."/>
            <person name="O'Flynn C."/>
            <person name="Davis I."/>
            <person name="Jospin G."/>
            <person name="Darling A.E."/>
            <person name="Coil D.A."/>
            <person name="Alexiev A."/>
            <person name="Horsfall A."/>
            <person name="Kirkwood N."/>
            <person name="Harris S."/>
            <person name="Eisen J.A."/>
        </authorList>
    </citation>
    <scope>NUCLEOTIDE SEQUENCE [LARGE SCALE GENOMIC DNA]</scope>
    <source>
        <strain evidence="6">COT-022 OH1391</strain>
    </source>
</reference>
<proteinExistence type="inferred from homology"/>
<feature type="binding site" evidence="4">
    <location>
        <position position="132"/>
    </location>
    <ligand>
        <name>D-ribulose 5-phosphate</name>
        <dbReference type="ChEBI" id="CHEBI:58121"/>
    </ligand>
</feature>
<dbReference type="InterPro" id="IPR004785">
    <property type="entry name" value="RpiB"/>
</dbReference>
<feature type="active site" description="Proton acceptor" evidence="3">
    <location>
        <position position="65"/>
    </location>
</feature>
<dbReference type="GO" id="GO:0019316">
    <property type="term" value="P:D-allose catabolic process"/>
    <property type="evidence" value="ECO:0007669"/>
    <property type="project" value="TreeGrafter"/>
</dbReference>
<dbReference type="GO" id="GO:0009052">
    <property type="term" value="P:pentose-phosphate shunt, non-oxidative branch"/>
    <property type="evidence" value="ECO:0007669"/>
    <property type="project" value="TreeGrafter"/>
</dbReference>
<dbReference type="OrthoDB" id="1778624at2"/>
<evidence type="ECO:0000256" key="4">
    <source>
        <dbReference type="PIRSR" id="PIRSR005384-2"/>
    </source>
</evidence>
<evidence type="ECO:0000256" key="3">
    <source>
        <dbReference type="PIRSR" id="PIRSR005384-1"/>
    </source>
</evidence>
<dbReference type="AlphaFoldDB" id="A0A0A2GCF1"/>
<feature type="binding site" evidence="4">
    <location>
        <position position="136"/>
    </location>
    <ligand>
        <name>D-ribulose 5-phosphate</name>
        <dbReference type="ChEBI" id="CHEBI:58121"/>
    </ligand>
</feature>
<dbReference type="Proteomes" id="UP000030134">
    <property type="component" value="Unassembled WGS sequence"/>
</dbReference>
<sequence length="143" mass="15792">MKFGLCCDHAGYLLKEQVKKLLTEKGYEYVDFGTYSEERADYPDFAHLLGKAIDAQELPMGIAICGSGNGISMALNKHRGVRAALCWQEELAALARAHNDANVLSLPARFISFEEAEKIVNAFLSTDFEGGRHEARIAKIPLC</sequence>
<evidence type="ECO:0000256" key="1">
    <source>
        <dbReference type="ARBA" id="ARBA00008754"/>
    </source>
</evidence>
<accession>A0A0A2GCF1</accession>
<evidence type="ECO:0000313" key="5">
    <source>
        <dbReference type="EMBL" id="KGN98134.1"/>
    </source>
</evidence>
<dbReference type="RefSeq" id="WP_036883638.1">
    <property type="nucleotide sequence ID" value="NZ_JQZW01000008.1"/>
</dbReference>
<dbReference type="EMBL" id="JQZW01000008">
    <property type="protein sequence ID" value="KGN98134.1"/>
    <property type="molecule type" value="Genomic_DNA"/>
</dbReference>
<feature type="binding site" evidence="4">
    <location>
        <begin position="66"/>
        <end position="70"/>
    </location>
    <ligand>
        <name>D-ribulose 5-phosphate</name>
        <dbReference type="ChEBI" id="CHEBI:58121"/>
    </ligand>
</feature>
<protein>
    <submittedName>
        <fullName evidence="5">Ribose 5-phosphate isomerase</fullName>
    </submittedName>
</protein>
<organism evidence="5 6">
    <name type="scientific">Porphyromonas gingivicanis</name>
    <dbReference type="NCBI Taxonomy" id="266762"/>
    <lineage>
        <taxon>Bacteria</taxon>
        <taxon>Pseudomonadati</taxon>
        <taxon>Bacteroidota</taxon>
        <taxon>Bacteroidia</taxon>
        <taxon>Bacteroidales</taxon>
        <taxon>Porphyromonadaceae</taxon>
        <taxon>Porphyromonas</taxon>
    </lineage>
</organism>
<dbReference type="NCBIfam" id="TIGR01120">
    <property type="entry name" value="rpiB"/>
    <property type="match status" value="1"/>
</dbReference>
<evidence type="ECO:0000313" key="6">
    <source>
        <dbReference type="Proteomes" id="UP000030134"/>
    </source>
</evidence>
<name>A0A0A2GCF1_9PORP</name>
<dbReference type="Gene3D" id="3.40.1400.10">
    <property type="entry name" value="Sugar-phosphate isomerase, RpiB/LacA/LacB"/>
    <property type="match status" value="1"/>
</dbReference>
<dbReference type="GO" id="GO:0004751">
    <property type="term" value="F:ribose-5-phosphate isomerase activity"/>
    <property type="evidence" value="ECO:0007669"/>
    <property type="project" value="TreeGrafter"/>
</dbReference>
<dbReference type="NCBIfam" id="TIGR00689">
    <property type="entry name" value="rpiB_lacA_lacB"/>
    <property type="match status" value="1"/>
</dbReference>
<feature type="binding site" evidence="4">
    <location>
        <position position="109"/>
    </location>
    <ligand>
        <name>D-ribulose 5-phosphate</name>
        <dbReference type="ChEBI" id="CHEBI:58121"/>
    </ligand>
</feature>
<dbReference type="PIRSF" id="PIRSF005384">
    <property type="entry name" value="RpiB_LacA_B"/>
    <property type="match status" value="1"/>
</dbReference>
<feature type="binding site" evidence="4">
    <location>
        <position position="99"/>
    </location>
    <ligand>
        <name>D-ribulose 5-phosphate</name>
        <dbReference type="ChEBI" id="CHEBI:58121"/>
    </ligand>
</feature>
<feature type="active site" description="Proton donor" evidence="3">
    <location>
        <position position="98"/>
    </location>
</feature>
<dbReference type="eggNOG" id="COG0698">
    <property type="taxonomic scope" value="Bacteria"/>
</dbReference>
<comment type="similarity">
    <text evidence="1">Belongs to the LacAB/RpiB family.</text>
</comment>
<dbReference type="NCBIfam" id="NF004051">
    <property type="entry name" value="PRK05571.1"/>
    <property type="match status" value="1"/>
</dbReference>
<keyword evidence="6" id="KW-1185">Reference proteome</keyword>
<feature type="binding site" evidence="4">
    <location>
        <begin position="8"/>
        <end position="9"/>
    </location>
    <ligand>
        <name>D-ribulose 5-phosphate</name>
        <dbReference type="ChEBI" id="CHEBI:58121"/>
    </ligand>
</feature>
<dbReference type="PANTHER" id="PTHR30345:SF0">
    <property type="entry name" value="DNA DAMAGE-REPAIR_TOLERATION PROTEIN DRT102"/>
    <property type="match status" value="1"/>
</dbReference>
<dbReference type="PANTHER" id="PTHR30345">
    <property type="entry name" value="RIBOSE-5-PHOSPHATE ISOMERASE B"/>
    <property type="match status" value="1"/>
</dbReference>